<dbReference type="SUPFAM" id="SSF55729">
    <property type="entry name" value="Acyl-CoA N-acyltransferases (Nat)"/>
    <property type="match status" value="1"/>
</dbReference>
<evidence type="ECO:0000313" key="2">
    <source>
        <dbReference type="EMBL" id="MFC3024018.1"/>
    </source>
</evidence>
<organism evidence="2 3">
    <name type="scientific">Vibrio zhugei</name>
    <dbReference type="NCBI Taxonomy" id="2479546"/>
    <lineage>
        <taxon>Bacteria</taxon>
        <taxon>Pseudomonadati</taxon>
        <taxon>Pseudomonadota</taxon>
        <taxon>Gammaproteobacteria</taxon>
        <taxon>Vibrionales</taxon>
        <taxon>Vibrionaceae</taxon>
        <taxon>Vibrio</taxon>
    </lineage>
</organism>
<proteinExistence type="predicted"/>
<dbReference type="GO" id="GO:0016746">
    <property type="term" value="F:acyltransferase activity"/>
    <property type="evidence" value="ECO:0007669"/>
    <property type="project" value="UniProtKB-KW"/>
</dbReference>
<dbReference type="RefSeq" id="WP_123016083.1">
    <property type="nucleotide sequence ID" value="NZ_AP024911.1"/>
</dbReference>
<accession>A0ABV7CAZ6</accession>
<dbReference type="Proteomes" id="UP001595384">
    <property type="component" value="Unassembled WGS sequence"/>
</dbReference>
<evidence type="ECO:0000313" key="3">
    <source>
        <dbReference type="Proteomes" id="UP001595384"/>
    </source>
</evidence>
<dbReference type="InterPro" id="IPR016181">
    <property type="entry name" value="Acyl_CoA_acyltransferase"/>
</dbReference>
<gene>
    <name evidence="2" type="ORF">ACFODT_09280</name>
</gene>
<feature type="domain" description="N-acetyltransferase" evidence="1">
    <location>
        <begin position="4"/>
        <end position="160"/>
    </location>
</feature>
<dbReference type="PANTHER" id="PTHR43072">
    <property type="entry name" value="N-ACETYLTRANSFERASE"/>
    <property type="match status" value="1"/>
</dbReference>
<sequence>MPNVVVRPACSEDLSILNQLMFQLHDEHHRGCPEYFKTAQEIESEKSIAQYLDDPECLVFVATLASQVIGFISGHFCELMSTVSKPVLMGSIDELYVKPDVRHHGAAKQLMVRIEHMFQQYGVKEIFVEVWDFNVGAQGFYHNSGFTQHIHWLRKSVAGC</sequence>
<protein>
    <submittedName>
        <fullName evidence="2">GNAT family N-acetyltransferase</fullName>
        <ecNumber evidence="2">2.3.-.-</ecNumber>
    </submittedName>
</protein>
<dbReference type="PROSITE" id="PS51186">
    <property type="entry name" value="GNAT"/>
    <property type="match status" value="1"/>
</dbReference>
<reference evidence="3" key="1">
    <citation type="journal article" date="2019" name="Int. J. Syst. Evol. Microbiol.">
        <title>The Global Catalogue of Microorganisms (GCM) 10K type strain sequencing project: providing services to taxonomists for standard genome sequencing and annotation.</title>
        <authorList>
            <consortium name="The Broad Institute Genomics Platform"/>
            <consortium name="The Broad Institute Genome Sequencing Center for Infectious Disease"/>
            <person name="Wu L."/>
            <person name="Ma J."/>
        </authorList>
    </citation>
    <scope>NUCLEOTIDE SEQUENCE [LARGE SCALE GENOMIC DNA]</scope>
    <source>
        <strain evidence="3">KCTC 62784</strain>
    </source>
</reference>
<dbReference type="CDD" id="cd04301">
    <property type="entry name" value="NAT_SF"/>
    <property type="match status" value="1"/>
</dbReference>
<keyword evidence="2" id="KW-0012">Acyltransferase</keyword>
<dbReference type="EMBL" id="JBHRSE010000060">
    <property type="protein sequence ID" value="MFC3024018.1"/>
    <property type="molecule type" value="Genomic_DNA"/>
</dbReference>
<dbReference type="Pfam" id="PF00583">
    <property type="entry name" value="Acetyltransf_1"/>
    <property type="match status" value="1"/>
</dbReference>
<keyword evidence="2" id="KW-0808">Transferase</keyword>
<keyword evidence="3" id="KW-1185">Reference proteome</keyword>
<dbReference type="InterPro" id="IPR000182">
    <property type="entry name" value="GNAT_dom"/>
</dbReference>
<name>A0ABV7CAZ6_9VIBR</name>
<evidence type="ECO:0000259" key="1">
    <source>
        <dbReference type="PROSITE" id="PS51186"/>
    </source>
</evidence>
<dbReference type="Gene3D" id="3.40.630.30">
    <property type="match status" value="1"/>
</dbReference>
<comment type="caution">
    <text evidence="2">The sequence shown here is derived from an EMBL/GenBank/DDBJ whole genome shotgun (WGS) entry which is preliminary data.</text>
</comment>
<dbReference type="EC" id="2.3.-.-" evidence="2"/>